<sequence length="638" mass="69075">MSDPSYRLRIKQTLTTKPDGFRMRARPRQHAALPALPRATTIADTAYPPSAATIGKDEVLKMVIDIYYGSNTNTCKQLASLLAAHAAEHGFAVGATGTLDAATNGLSKKNPVVLVAASYNGQPAGNAARFVSWVGALRSDELEEVAFAVFGCGHRDWAETFLRVPTYLDQTLQKCGGTRLTALGTTDVADGRVLSDFSAWEEHVLWPALRERYGVAAAGKTHEAARRAPQVKVHVSGTSALRFGLRQARVFANTTLSDPGSPVRKHLEITLPPGMTYRTGDRLAVLPQNPRSVVQRALKRLGLSQDSVLTITCAAPTPLPVETPVRAAEVLRAYVELQQPTTESDLCVLIRATRDASSKAWLSRLAEDLRDDRVATNRPSVLELLELFPAIDISPAAFLAMQPPMKARQYCISSSPLWHPSRVAVTFSAVHRPPTQDNKMAAGTASAYLSSLAVGDDVFVKIEECGEDFRLPADDVPLIMIAAGTGLAPFRGFVQERAAQVAAGRTLAAALLFYGCRSLDDDPHTDSLERWEQLGAVSVRRAYSRAPEQSQGCRHVQDRVYSDRADLVELSAAGARLAVCVPGCAVADVRSTLVRIIDESRAMEAEADMTEAQSKGDGNEAAGRSLDSVWHVWTEEEQ</sequence>
<dbReference type="EMBL" id="JAPHNI010000406">
    <property type="protein sequence ID" value="KAJ8111431.1"/>
    <property type="molecule type" value="Genomic_DNA"/>
</dbReference>
<comment type="caution">
    <text evidence="1">The sequence shown here is derived from an EMBL/GenBank/DDBJ whole genome shotgun (WGS) entry which is preliminary data.</text>
</comment>
<keyword evidence="2" id="KW-1185">Reference proteome</keyword>
<evidence type="ECO:0000313" key="2">
    <source>
        <dbReference type="Proteomes" id="UP001153331"/>
    </source>
</evidence>
<dbReference type="Proteomes" id="UP001153331">
    <property type="component" value="Unassembled WGS sequence"/>
</dbReference>
<accession>A0ACC2I8B5</accession>
<reference evidence="1" key="1">
    <citation type="submission" date="2022-11" db="EMBL/GenBank/DDBJ databases">
        <title>Genome Sequence of Boeremia exigua.</title>
        <authorList>
            <person name="Buettner E."/>
        </authorList>
    </citation>
    <scope>NUCLEOTIDE SEQUENCE</scope>
    <source>
        <strain evidence="1">CU02</strain>
    </source>
</reference>
<protein>
    <submittedName>
        <fullName evidence="1">Uncharacterized protein</fullName>
    </submittedName>
</protein>
<organism evidence="1 2">
    <name type="scientific">Boeremia exigua</name>
    <dbReference type="NCBI Taxonomy" id="749465"/>
    <lineage>
        <taxon>Eukaryota</taxon>
        <taxon>Fungi</taxon>
        <taxon>Dikarya</taxon>
        <taxon>Ascomycota</taxon>
        <taxon>Pezizomycotina</taxon>
        <taxon>Dothideomycetes</taxon>
        <taxon>Pleosporomycetidae</taxon>
        <taxon>Pleosporales</taxon>
        <taxon>Pleosporineae</taxon>
        <taxon>Didymellaceae</taxon>
        <taxon>Boeremia</taxon>
    </lineage>
</organism>
<gene>
    <name evidence="1" type="ORF">OPT61_g5967</name>
</gene>
<name>A0ACC2I8B5_9PLEO</name>
<evidence type="ECO:0000313" key="1">
    <source>
        <dbReference type="EMBL" id="KAJ8111431.1"/>
    </source>
</evidence>
<proteinExistence type="predicted"/>